<dbReference type="InterPro" id="IPR029044">
    <property type="entry name" value="Nucleotide-diphossugar_trans"/>
</dbReference>
<dbReference type="EMBL" id="RZNC01000004">
    <property type="protein sequence ID" value="RWZ59560.1"/>
    <property type="molecule type" value="Genomic_DNA"/>
</dbReference>
<evidence type="ECO:0000313" key="2">
    <source>
        <dbReference type="EMBL" id="RWZ59560.1"/>
    </source>
</evidence>
<organism evidence="2 3">
    <name type="scientific">Labedella populi</name>
    <dbReference type="NCBI Taxonomy" id="2498850"/>
    <lineage>
        <taxon>Bacteria</taxon>
        <taxon>Bacillati</taxon>
        <taxon>Actinomycetota</taxon>
        <taxon>Actinomycetes</taxon>
        <taxon>Micrococcales</taxon>
        <taxon>Microbacteriaceae</taxon>
        <taxon>Labedella</taxon>
    </lineage>
</organism>
<keyword evidence="3" id="KW-1185">Reference proteome</keyword>
<dbReference type="Pfam" id="PF00535">
    <property type="entry name" value="Glycos_transf_2"/>
    <property type="match status" value="1"/>
</dbReference>
<protein>
    <submittedName>
        <fullName evidence="2">Glycosyltransferase family 2 protein</fullName>
    </submittedName>
</protein>
<dbReference type="InterPro" id="IPR001173">
    <property type="entry name" value="Glyco_trans_2-like"/>
</dbReference>
<feature type="domain" description="Glycosyltransferase 2-like" evidence="1">
    <location>
        <begin position="25"/>
        <end position="150"/>
    </location>
</feature>
<gene>
    <name evidence="2" type="ORF">ELQ92_12060</name>
</gene>
<dbReference type="PANTHER" id="PTHR43179:SF7">
    <property type="entry name" value="RHAMNOSYLTRANSFERASE WBBL"/>
    <property type="match status" value="1"/>
</dbReference>
<dbReference type="AlphaFoldDB" id="A0A3S4AGT1"/>
<evidence type="ECO:0000313" key="3">
    <source>
        <dbReference type="Proteomes" id="UP000288603"/>
    </source>
</evidence>
<dbReference type="GO" id="GO:0016740">
    <property type="term" value="F:transferase activity"/>
    <property type="evidence" value="ECO:0007669"/>
    <property type="project" value="UniProtKB-KW"/>
</dbReference>
<proteinExistence type="predicted"/>
<accession>A0A3S4AGT1</accession>
<evidence type="ECO:0000259" key="1">
    <source>
        <dbReference type="Pfam" id="PF00535"/>
    </source>
</evidence>
<dbReference type="OrthoDB" id="9771846at2"/>
<dbReference type="RefSeq" id="WP_128499317.1">
    <property type="nucleotide sequence ID" value="NZ_RZNC01000004.1"/>
</dbReference>
<keyword evidence="2" id="KW-0808">Transferase</keyword>
<sequence>MSNDPSRPDTAPDDQPDARFTRSAVIVVNYGSTDLLASNLTVLTRAAPGLTTVIVDNFTSALERENLRHLAAHEDWILVEPPVNLGFGVGMNRGVDAAHEHGAERFLLLNPDAVITADAAADLFATVERDPRALVAPRILRPDGSVWFAGSDLYLDDGRIRSRRRRLDSVPADRIEPWLTGACLAVSLELWTTVGGFSDDYFLYWEDVDLSRRVVDAGGSLVLRDDVTAEHAQGGTQATGHSSAGQPKSATYYYYNIRNRLLFAAVHLDDADFRAWSRHSRAVAWEILLQGGRRQLLDSTAPLRAAFRGLRDGRRLARRIRRSTP</sequence>
<comment type="caution">
    <text evidence="2">The sequence shown here is derived from an EMBL/GenBank/DDBJ whole genome shotgun (WGS) entry which is preliminary data.</text>
</comment>
<dbReference type="Gene3D" id="3.90.550.10">
    <property type="entry name" value="Spore Coat Polysaccharide Biosynthesis Protein SpsA, Chain A"/>
    <property type="match status" value="1"/>
</dbReference>
<dbReference type="SUPFAM" id="SSF53448">
    <property type="entry name" value="Nucleotide-diphospho-sugar transferases"/>
    <property type="match status" value="1"/>
</dbReference>
<name>A0A3S4AGT1_9MICO</name>
<reference evidence="2 3" key="1">
    <citation type="submission" date="2018-12" db="EMBL/GenBank/DDBJ databases">
        <authorList>
            <person name="Li F."/>
        </authorList>
    </citation>
    <scope>NUCLEOTIDE SEQUENCE [LARGE SCALE GENOMIC DNA]</scope>
    <source>
        <strain evidence="2 3">8H24J-4-2</strain>
    </source>
</reference>
<dbReference type="PANTHER" id="PTHR43179">
    <property type="entry name" value="RHAMNOSYLTRANSFERASE WBBL"/>
    <property type="match status" value="1"/>
</dbReference>
<dbReference type="Proteomes" id="UP000288603">
    <property type="component" value="Unassembled WGS sequence"/>
</dbReference>